<evidence type="ECO:0000313" key="2">
    <source>
        <dbReference type="EMBL" id="CDZ53481.1"/>
    </source>
</evidence>
<evidence type="ECO:0000313" key="4">
    <source>
        <dbReference type="Proteomes" id="UP000046176"/>
    </source>
</evidence>
<evidence type="ECO:0008006" key="5">
    <source>
        <dbReference type="Google" id="ProtNLM"/>
    </source>
</evidence>
<proteinExistence type="predicted"/>
<dbReference type="Proteomes" id="UP000039660">
    <property type="component" value="Unassembled WGS sequence"/>
</dbReference>
<sequence>MARIGRPQERILCLSEGEREELERISRSHSAPHSVVRRAQIVLASADGETIEAAGSPLSQQRLEF</sequence>
<reference evidence="3 4" key="1">
    <citation type="submission" date="2014-08" db="EMBL/GenBank/DDBJ databases">
        <authorList>
            <person name="Chen Y.-H."/>
        </authorList>
    </citation>
    <scope>NUCLEOTIDE SEQUENCE [LARGE SCALE GENOMIC DNA]</scope>
</reference>
<dbReference type="AlphaFoldDB" id="A0A0T7H1R6"/>
<dbReference type="EMBL" id="CCRK01000016">
    <property type="protein sequence ID" value="CDZ53481.1"/>
    <property type="molecule type" value="Genomic_DNA"/>
</dbReference>
<gene>
    <name evidence="1" type="ORF">NGAL_HAMBI1145_57180</name>
    <name evidence="2" type="ORF">NGAL_HAMBI1189_50130</name>
</gene>
<evidence type="ECO:0000313" key="3">
    <source>
        <dbReference type="Proteomes" id="UP000039660"/>
    </source>
</evidence>
<protein>
    <recommendedName>
        <fullName evidence="5">IS630 family transposase</fullName>
    </recommendedName>
</protein>
<organism evidence="2 3">
    <name type="scientific">Neorhizobium galegae bv. officinalis</name>
    <dbReference type="NCBI Taxonomy" id="323656"/>
    <lineage>
        <taxon>Bacteria</taxon>
        <taxon>Pseudomonadati</taxon>
        <taxon>Pseudomonadota</taxon>
        <taxon>Alphaproteobacteria</taxon>
        <taxon>Hyphomicrobiales</taxon>
        <taxon>Rhizobiaceae</taxon>
        <taxon>Rhizobium/Agrobacterium group</taxon>
        <taxon>Neorhizobium</taxon>
    </lineage>
</organism>
<dbReference type="EMBL" id="CCRH01000027">
    <property type="protein sequence ID" value="CDZ41100.1"/>
    <property type="molecule type" value="Genomic_DNA"/>
</dbReference>
<dbReference type="Proteomes" id="UP000046176">
    <property type="component" value="Unassembled WGS sequence"/>
</dbReference>
<name>A0A0T7H1R6_NEOGA</name>
<accession>A0A0T7H1R6</accession>
<evidence type="ECO:0000313" key="1">
    <source>
        <dbReference type="EMBL" id="CDZ41100.1"/>
    </source>
</evidence>